<dbReference type="Proteomes" id="UP000027138">
    <property type="component" value="Unassembled WGS sequence"/>
</dbReference>
<dbReference type="InterPro" id="IPR023213">
    <property type="entry name" value="CAT-like_dom_sf"/>
</dbReference>
<sequence>MNMEGQIISESSIPPSSPTPPNLKTYKISLLDQFIPSGYFYYILFNENSQDANVTERLLLLKQSLSETLSRFYPLAGGVKARFSIDCNDEGACYVEATSNIPLSQYLAQPALASLRKLLPDVVCEYELPSGSHVTLIQVITFACGGFTIGVYISHIFCDGTTMGSFVKDWAATTCKSPTKQPYLEAESIFPQYTEFPSGVSFFSTLYAPFIKKGKHTVNRIVFNESAIANLKAKASLNTVNPTRVEVVTAILSKCLIASFKNKTGIDKPLAICHPVNLRRKADPPLPESLLGNIISFAGAVFTTKEKELSELVSELREEMKKVDNDFLKKINSGGEDGFSKYYDAMKKVRNLYTNPEFGSGAMEFAGFSSWCNFGIYDTDFGWGKPIWVTCLAADEDESHVNFVLLMDTRTDRGIEAWVLMQEDEFDVLEKDTELLQYASINPSPIYQ</sequence>
<dbReference type="Gene3D" id="3.30.559.10">
    <property type="entry name" value="Chloramphenicol acetyltransferase-like domain"/>
    <property type="match status" value="2"/>
</dbReference>
<dbReference type="GO" id="GO:0016746">
    <property type="term" value="F:acyltransferase activity"/>
    <property type="evidence" value="ECO:0007669"/>
    <property type="project" value="UniProtKB-KW"/>
</dbReference>
<dbReference type="PANTHER" id="PTHR31623:SF33">
    <property type="entry name" value="STEMMADENINE O-ACETYLTRANSFERASE-LIKE"/>
    <property type="match status" value="1"/>
</dbReference>
<accession>A0A067KX31</accession>
<organism evidence="5 6">
    <name type="scientific">Jatropha curcas</name>
    <name type="common">Barbados nut</name>
    <dbReference type="NCBI Taxonomy" id="180498"/>
    <lineage>
        <taxon>Eukaryota</taxon>
        <taxon>Viridiplantae</taxon>
        <taxon>Streptophyta</taxon>
        <taxon>Embryophyta</taxon>
        <taxon>Tracheophyta</taxon>
        <taxon>Spermatophyta</taxon>
        <taxon>Magnoliopsida</taxon>
        <taxon>eudicotyledons</taxon>
        <taxon>Gunneridae</taxon>
        <taxon>Pentapetalae</taxon>
        <taxon>rosids</taxon>
        <taxon>fabids</taxon>
        <taxon>Malpighiales</taxon>
        <taxon>Euphorbiaceae</taxon>
        <taxon>Crotonoideae</taxon>
        <taxon>Jatropheae</taxon>
        <taxon>Jatropha</taxon>
    </lineage>
</organism>
<dbReference type="EMBL" id="KK914420">
    <property type="protein sequence ID" value="KDP36820.1"/>
    <property type="molecule type" value="Genomic_DNA"/>
</dbReference>
<gene>
    <name evidence="5" type="ORF">JCGZ_08111</name>
</gene>
<feature type="region of interest" description="Disordered" evidence="4">
    <location>
        <begin position="1"/>
        <end position="20"/>
    </location>
</feature>
<evidence type="ECO:0000256" key="4">
    <source>
        <dbReference type="SAM" id="MobiDB-lite"/>
    </source>
</evidence>
<proteinExistence type="inferred from homology"/>
<dbReference type="PANTHER" id="PTHR31623">
    <property type="entry name" value="F21J9.9"/>
    <property type="match status" value="1"/>
</dbReference>
<evidence type="ECO:0000313" key="5">
    <source>
        <dbReference type="EMBL" id="KDP36820.1"/>
    </source>
</evidence>
<name>A0A067KX31_JATCU</name>
<evidence type="ECO:0000256" key="2">
    <source>
        <dbReference type="ARBA" id="ARBA00022679"/>
    </source>
</evidence>
<keyword evidence="6" id="KW-1185">Reference proteome</keyword>
<comment type="similarity">
    <text evidence="1">Belongs to the plant acyltransferase family.</text>
</comment>
<dbReference type="Pfam" id="PF02458">
    <property type="entry name" value="Transferase"/>
    <property type="match status" value="1"/>
</dbReference>
<keyword evidence="2" id="KW-0808">Transferase</keyword>
<evidence type="ECO:0000313" key="6">
    <source>
        <dbReference type="Proteomes" id="UP000027138"/>
    </source>
</evidence>
<dbReference type="OrthoDB" id="1932220at2759"/>
<reference evidence="5 6" key="1">
    <citation type="journal article" date="2014" name="PLoS ONE">
        <title>Global Analysis of Gene Expression Profiles in Physic Nut (Jatropha curcas L.) Seedlings Exposed to Salt Stress.</title>
        <authorList>
            <person name="Zhang L."/>
            <person name="Zhang C."/>
            <person name="Wu P."/>
            <person name="Chen Y."/>
            <person name="Li M."/>
            <person name="Jiang H."/>
            <person name="Wu G."/>
        </authorList>
    </citation>
    <scope>NUCLEOTIDE SEQUENCE [LARGE SCALE GENOMIC DNA]</scope>
    <source>
        <strain evidence="6">cv. GZQX0401</strain>
        <tissue evidence="5">Young leaves</tissue>
    </source>
</reference>
<evidence type="ECO:0000256" key="3">
    <source>
        <dbReference type="ARBA" id="ARBA00023315"/>
    </source>
</evidence>
<keyword evidence="3" id="KW-0012">Acyltransferase</keyword>
<protein>
    <submittedName>
        <fullName evidence="5">Uncharacterized protein</fullName>
    </submittedName>
</protein>
<evidence type="ECO:0000256" key="1">
    <source>
        <dbReference type="ARBA" id="ARBA00009861"/>
    </source>
</evidence>
<dbReference type="AlphaFoldDB" id="A0A067KX31"/>